<sequence length="182" mass="20422">MDVENKENGSTSKEDKNETLKSTHGHNRHVSSAGDCTVSSLDGIQNGKASPGNRNGESGNNGEIQPMEHSSDKRVEPSAEEDPGKKGMRRMTRGLKLQAQQQKVLDVNTAMKILEQRSQPLIVDHKKLKGLLLEVVVKTEGYEVDRLEKLYARLCQSIYRHRKNHDKTALVQEMAKEVEEFS</sequence>
<evidence type="ECO:0000313" key="2">
    <source>
        <dbReference type="EMBL" id="KAF7691934.1"/>
    </source>
</evidence>
<comment type="caution">
    <text evidence="2">The sequence shown here is derived from an EMBL/GenBank/DDBJ whole genome shotgun (WGS) entry which is preliminary data.</text>
</comment>
<protein>
    <submittedName>
        <fullName evidence="2">Uncharacterized protein</fullName>
    </submittedName>
</protein>
<gene>
    <name evidence="2" type="ORF">HF521_010901</name>
</gene>
<proteinExistence type="predicted"/>
<accession>A0A8T0AKU4</accession>
<evidence type="ECO:0000256" key="1">
    <source>
        <dbReference type="SAM" id="MobiDB-lite"/>
    </source>
</evidence>
<dbReference type="EMBL" id="JABFDY010000021">
    <property type="protein sequence ID" value="KAF7691934.1"/>
    <property type="molecule type" value="Genomic_DNA"/>
</dbReference>
<organism evidence="2 3">
    <name type="scientific">Silurus meridionalis</name>
    <name type="common">Southern catfish</name>
    <name type="synonym">Silurus soldatovi meridionalis</name>
    <dbReference type="NCBI Taxonomy" id="175797"/>
    <lineage>
        <taxon>Eukaryota</taxon>
        <taxon>Metazoa</taxon>
        <taxon>Chordata</taxon>
        <taxon>Craniata</taxon>
        <taxon>Vertebrata</taxon>
        <taxon>Euteleostomi</taxon>
        <taxon>Actinopterygii</taxon>
        <taxon>Neopterygii</taxon>
        <taxon>Teleostei</taxon>
        <taxon>Ostariophysi</taxon>
        <taxon>Siluriformes</taxon>
        <taxon>Siluridae</taxon>
        <taxon>Silurus</taxon>
    </lineage>
</organism>
<name>A0A8T0AKU4_SILME</name>
<evidence type="ECO:0000313" key="3">
    <source>
        <dbReference type="Proteomes" id="UP000606274"/>
    </source>
</evidence>
<feature type="compositionally biased region" description="Basic and acidic residues" evidence="1">
    <location>
        <begin position="69"/>
        <end position="85"/>
    </location>
</feature>
<dbReference type="Proteomes" id="UP000606274">
    <property type="component" value="Unassembled WGS sequence"/>
</dbReference>
<feature type="compositionally biased region" description="Basic and acidic residues" evidence="1">
    <location>
        <begin position="1"/>
        <end position="21"/>
    </location>
</feature>
<keyword evidence="3" id="KW-1185">Reference proteome</keyword>
<feature type="region of interest" description="Disordered" evidence="1">
    <location>
        <begin position="1"/>
        <end position="89"/>
    </location>
</feature>
<feature type="compositionally biased region" description="Low complexity" evidence="1">
    <location>
        <begin position="52"/>
        <end position="63"/>
    </location>
</feature>
<dbReference type="AlphaFoldDB" id="A0A8T0AKU4"/>
<reference evidence="2" key="1">
    <citation type="submission" date="2020-08" db="EMBL/GenBank/DDBJ databases">
        <title>Chromosome-level assembly of Southern catfish (Silurus meridionalis) provides insights into visual adaptation to the nocturnal and benthic lifestyles.</title>
        <authorList>
            <person name="Zhang Y."/>
            <person name="Wang D."/>
            <person name="Peng Z."/>
        </authorList>
    </citation>
    <scope>NUCLEOTIDE SEQUENCE</scope>
    <source>
        <strain evidence="2">SWU-2019-XX</strain>
        <tissue evidence="2">Muscle</tissue>
    </source>
</reference>